<gene>
    <name evidence="8" type="ORF">EDS130_LOCUS11610</name>
    <name evidence="9" type="ORF">XAT740_LOCUS29938</name>
</gene>
<dbReference type="EMBL" id="CAJNOJ010000042">
    <property type="protein sequence ID" value="CAF0936938.1"/>
    <property type="molecule type" value="Genomic_DNA"/>
</dbReference>
<dbReference type="InterPro" id="IPR000768">
    <property type="entry name" value="ART"/>
</dbReference>
<keyword evidence="3 7" id="KW-0808">Transferase</keyword>
<proteinExistence type="inferred from homology"/>
<reference evidence="9" key="1">
    <citation type="submission" date="2021-02" db="EMBL/GenBank/DDBJ databases">
        <authorList>
            <person name="Nowell W R."/>
        </authorList>
    </citation>
    <scope>NUCLEOTIDE SEQUENCE</scope>
</reference>
<comment type="similarity">
    <text evidence="1 7">Belongs to the Arg-specific ADP-ribosyltransferase family.</text>
</comment>
<dbReference type="PROSITE" id="PS51996">
    <property type="entry name" value="TR_MART"/>
    <property type="match status" value="1"/>
</dbReference>
<evidence type="ECO:0000256" key="6">
    <source>
        <dbReference type="ARBA" id="ARBA00047597"/>
    </source>
</evidence>
<keyword evidence="4" id="KW-0548">Nucleotidyltransferase</keyword>
<dbReference type="Proteomes" id="UP000663852">
    <property type="component" value="Unassembled WGS sequence"/>
</dbReference>
<keyword evidence="7" id="KW-0520">NAD</keyword>
<dbReference type="GO" id="GO:0106274">
    <property type="term" value="F:NAD+-protein-arginine ADP-ribosyltransferase activity"/>
    <property type="evidence" value="ECO:0007669"/>
    <property type="project" value="UniProtKB-EC"/>
</dbReference>
<evidence type="ECO:0000256" key="7">
    <source>
        <dbReference type="RuleBase" id="RU361228"/>
    </source>
</evidence>
<dbReference type="OrthoDB" id="270720at2759"/>
<comment type="caution">
    <text evidence="9">The sequence shown here is derived from an EMBL/GenBank/DDBJ whole genome shotgun (WGS) entry which is preliminary data.</text>
</comment>
<sequence length="369" mass="42191">MQRFTNIESTSKRVPPVYGYLAHELLPLLKAIEPLIPKVHQLDRFAKIAKSACHFPSEHGLTRDESAAVFLYTMDWGQNSFYHILNHSLRAEDRSTLKPWFGYLKLFDSATQKLPTVRQNLWRGVPQDVTKSFQQNDEFTWWTISSCSTSIKVLKDFLGPDSTLFLIEAVNGKDISHYTNYPSEHEVILCPGTRLRVLSDPLDQASMHLVHLQEITDNDNHHGQLSNSLHAMSIPDSNMIHQFSQPPPALTDTYNDMPENTNEGEMKDGKKHATGKMNFATDDWVRNKRTGHSVRIFANGDRYEGQWKDEKKHGKGTFTWAPESNGKFHTYIGGWAEDKRTGHGVQLFADGRRYQRLCSQITSVFTVNN</sequence>
<dbReference type="Gene3D" id="2.20.110.10">
    <property type="entry name" value="Histone H3 K4-specific methyltransferase SET7/9 N-terminal domain"/>
    <property type="match status" value="1"/>
</dbReference>
<dbReference type="SMART" id="SM00698">
    <property type="entry name" value="MORN"/>
    <property type="match status" value="3"/>
</dbReference>
<dbReference type="EC" id="2.4.2.31" evidence="7"/>
<comment type="catalytic activity">
    <reaction evidence="6 7">
        <text>L-arginyl-[protein] + NAD(+) = N(omega)-(ADP-D-ribosyl)-L-arginyl-[protein] + nicotinamide + H(+)</text>
        <dbReference type="Rhea" id="RHEA:19149"/>
        <dbReference type="Rhea" id="RHEA-COMP:10532"/>
        <dbReference type="Rhea" id="RHEA-COMP:15087"/>
        <dbReference type="ChEBI" id="CHEBI:15378"/>
        <dbReference type="ChEBI" id="CHEBI:17154"/>
        <dbReference type="ChEBI" id="CHEBI:29965"/>
        <dbReference type="ChEBI" id="CHEBI:57540"/>
        <dbReference type="ChEBI" id="CHEBI:142554"/>
        <dbReference type="EC" id="2.4.2.31"/>
    </reaction>
</comment>
<dbReference type="AlphaFoldDB" id="A0A815EXN9"/>
<evidence type="ECO:0000256" key="5">
    <source>
        <dbReference type="ARBA" id="ARBA00022737"/>
    </source>
</evidence>
<dbReference type="Proteomes" id="UP000663828">
    <property type="component" value="Unassembled WGS sequence"/>
</dbReference>
<accession>A0A815EXN9</accession>
<dbReference type="PANTHER" id="PTHR23084">
    <property type="entry name" value="PHOSPHATIDYLINOSITOL-4-PHOSPHATE 5-KINASE RELATED"/>
    <property type="match status" value="1"/>
</dbReference>
<dbReference type="SUPFAM" id="SSF56399">
    <property type="entry name" value="ADP-ribosylation"/>
    <property type="match status" value="1"/>
</dbReference>
<organism evidence="9 10">
    <name type="scientific">Adineta ricciae</name>
    <name type="common">Rotifer</name>
    <dbReference type="NCBI Taxonomy" id="249248"/>
    <lineage>
        <taxon>Eukaryota</taxon>
        <taxon>Metazoa</taxon>
        <taxon>Spiralia</taxon>
        <taxon>Gnathifera</taxon>
        <taxon>Rotifera</taxon>
        <taxon>Eurotatoria</taxon>
        <taxon>Bdelloidea</taxon>
        <taxon>Adinetida</taxon>
        <taxon>Adinetidae</taxon>
        <taxon>Adineta</taxon>
    </lineage>
</organism>
<keyword evidence="2 7" id="KW-0328">Glycosyltransferase</keyword>
<dbReference type="GO" id="GO:0016779">
    <property type="term" value="F:nucleotidyltransferase activity"/>
    <property type="evidence" value="ECO:0007669"/>
    <property type="project" value="UniProtKB-KW"/>
</dbReference>
<dbReference type="EMBL" id="CAJNOR010002638">
    <property type="protein sequence ID" value="CAF1321511.1"/>
    <property type="molecule type" value="Genomic_DNA"/>
</dbReference>
<dbReference type="SUPFAM" id="SSF82185">
    <property type="entry name" value="Histone H3 K4-specific methyltransferase SET7/9 N-terminal domain"/>
    <property type="match status" value="1"/>
</dbReference>
<evidence type="ECO:0000256" key="1">
    <source>
        <dbReference type="ARBA" id="ARBA00009558"/>
    </source>
</evidence>
<protein>
    <recommendedName>
        <fullName evidence="7">NAD(P)(+)--arginine ADP-ribosyltransferase</fullName>
        <ecNumber evidence="7">2.4.2.31</ecNumber>
    </recommendedName>
    <alternativeName>
        <fullName evidence="7">Mono(ADP-ribosyl)transferase</fullName>
    </alternativeName>
</protein>
<evidence type="ECO:0000256" key="3">
    <source>
        <dbReference type="ARBA" id="ARBA00022679"/>
    </source>
</evidence>
<evidence type="ECO:0000256" key="4">
    <source>
        <dbReference type="ARBA" id="ARBA00022695"/>
    </source>
</evidence>
<dbReference type="InterPro" id="IPR003409">
    <property type="entry name" value="MORN"/>
</dbReference>
<evidence type="ECO:0000313" key="10">
    <source>
        <dbReference type="Proteomes" id="UP000663828"/>
    </source>
</evidence>
<evidence type="ECO:0000313" key="9">
    <source>
        <dbReference type="EMBL" id="CAF1321511.1"/>
    </source>
</evidence>
<dbReference type="Pfam" id="PF01129">
    <property type="entry name" value="ART"/>
    <property type="match status" value="1"/>
</dbReference>
<keyword evidence="5" id="KW-0677">Repeat</keyword>
<evidence type="ECO:0000313" key="8">
    <source>
        <dbReference type="EMBL" id="CAF0936938.1"/>
    </source>
</evidence>
<keyword evidence="7" id="KW-0521">NADP</keyword>
<dbReference type="Pfam" id="PF02493">
    <property type="entry name" value="MORN"/>
    <property type="match status" value="4"/>
</dbReference>
<dbReference type="Gene3D" id="3.90.176.10">
    <property type="entry name" value="Toxin ADP-ribosyltransferase, Chain A, domain 1"/>
    <property type="match status" value="1"/>
</dbReference>
<name>A0A815EXN9_ADIRI</name>
<dbReference type="PANTHER" id="PTHR23084:SF263">
    <property type="entry name" value="MORN REPEAT-CONTAINING PROTEIN 1"/>
    <property type="match status" value="1"/>
</dbReference>
<evidence type="ECO:0000256" key="2">
    <source>
        <dbReference type="ARBA" id="ARBA00022676"/>
    </source>
</evidence>
<keyword evidence="10" id="KW-1185">Reference proteome</keyword>